<reference evidence="1" key="2">
    <citation type="journal article" date="2022" name="New Phytol.">
        <title>Evolutionary transition to the ectomycorrhizal habit in the genomes of a hyperdiverse lineage of mushroom-forming fungi.</title>
        <authorList>
            <person name="Looney B."/>
            <person name="Miyauchi S."/>
            <person name="Morin E."/>
            <person name="Drula E."/>
            <person name="Courty P.E."/>
            <person name="Kohler A."/>
            <person name="Kuo A."/>
            <person name="LaButti K."/>
            <person name="Pangilinan J."/>
            <person name="Lipzen A."/>
            <person name="Riley R."/>
            <person name="Andreopoulos W."/>
            <person name="He G."/>
            <person name="Johnson J."/>
            <person name="Nolan M."/>
            <person name="Tritt A."/>
            <person name="Barry K.W."/>
            <person name="Grigoriev I.V."/>
            <person name="Nagy L.G."/>
            <person name="Hibbett D."/>
            <person name="Henrissat B."/>
            <person name="Matheny P.B."/>
            <person name="Labbe J."/>
            <person name="Martin F.M."/>
        </authorList>
    </citation>
    <scope>NUCLEOTIDE SEQUENCE</scope>
    <source>
        <strain evidence="1">HHB10654</strain>
    </source>
</reference>
<evidence type="ECO:0000313" key="2">
    <source>
        <dbReference type="Proteomes" id="UP000814140"/>
    </source>
</evidence>
<keyword evidence="2" id="KW-1185">Reference proteome</keyword>
<organism evidence="1 2">
    <name type="scientific">Artomyces pyxidatus</name>
    <dbReference type="NCBI Taxonomy" id="48021"/>
    <lineage>
        <taxon>Eukaryota</taxon>
        <taxon>Fungi</taxon>
        <taxon>Dikarya</taxon>
        <taxon>Basidiomycota</taxon>
        <taxon>Agaricomycotina</taxon>
        <taxon>Agaricomycetes</taxon>
        <taxon>Russulales</taxon>
        <taxon>Auriscalpiaceae</taxon>
        <taxon>Artomyces</taxon>
    </lineage>
</organism>
<name>A0ACB8TA17_9AGAM</name>
<dbReference type="EMBL" id="MU277195">
    <property type="protein sequence ID" value="KAI0065659.1"/>
    <property type="molecule type" value="Genomic_DNA"/>
</dbReference>
<dbReference type="Proteomes" id="UP000814140">
    <property type="component" value="Unassembled WGS sequence"/>
</dbReference>
<reference evidence="1" key="1">
    <citation type="submission" date="2021-03" db="EMBL/GenBank/DDBJ databases">
        <authorList>
            <consortium name="DOE Joint Genome Institute"/>
            <person name="Ahrendt S."/>
            <person name="Looney B.P."/>
            <person name="Miyauchi S."/>
            <person name="Morin E."/>
            <person name="Drula E."/>
            <person name="Courty P.E."/>
            <person name="Chicoki N."/>
            <person name="Fauchery L."/>
            <person name="Kohler A."/>
            <person name="Kuo A."/>
            <person name="Labutti K."/>
            <person name="Pangilinan J."/>
            <person name="Lipzen A."/>
            <person name="Riley R."/>
            <person name="Andreopoulos W."/>
            <person name="He G."/>
            <person name="Johnson J."/>
            <person name="Barry K.W."/>
            <person name="Grigoriev I.V."/>
            <person name="Nagy L."/>
            <person name="Hibbett D."/>
            <person name="Henrissat B."/>
            <person name="Matheny P.B."/>
            <person name="Labbe J."/>
            <person name="Martin F."/>
        </authorList>
    </citation>
    <scope>NUCLEOTIDE SEQUENCE</scope>
    <source>
        <strain evidence="1">HHB10654</strain>
    </source>
</reference>
<sequence>MPSAVNGVPASSFCQQVCIGSTHSVTISLDTDDGAYTCPLNLLITDGIPVDVVLGRDWAHSACVFLAGGSLACPPDIESIVAIVPPRGLCLPSSFPPVPFMHTHVGSSSAQQRGTSAPQQQCTPICFGLPALPPMSIRVSTLLHHIMTADCFLSAPLDAPVACVCMRAQYPLRGAMITTAFQLVSHPNYPLHLMSAVCEQLNVHIDLAMHQA</sequence>
<proteinExistence type="predicted"/>
<protein>
    <submittedName>
        <fullName evidence="1">Uncharacterized protein</fullName>
    </submittedName>
</protein>
<gene>
    <name evidence="1" type="ORF">BV25DRAFT_1913672</name>
</gene>
<accession>A0ACB8TA17</accession>
<evidence type="ECO:0000313" key="1">
    <source>
        <dbReference type="EMBL" id="KAI0065659.1"/>
    </source>
</evidence>
<comment type="caution">
    <text evidence="1">The sequence shown here is derived from an EMBL/GenBank/DDBJ whole genome shotgun (WGS) entry which is preliminary data.</text>
</comment>